<evidence type="ECO:0000256" key="2">
    <source>
        <dbReference type="ARBA" id="ARBA00022801"/>
    </source>
</evidence>
<feature type="active site" evidence="5">
    <location>
        <position position="441"/>
    </location>
</feature>
<feature type="active site" evidence="5">
    <location>
        <position position="318"/>
    </location>
</feature>
<sequence>MREIQVSSGECLFAYKKNMWMQTVVGTCVTVCIWDKENHSGGMCHYRLPVAPESIALGDNANDYGSCAIPNLLRKFKHTASIPQNLCAWVLGGGQINDGEFAQAQQIGERNIAVAFELLAHYGLPIFGVSVGDRTGRQVRFNPFTGDVDFRLVEDSANHPPARGDMPKRGYIAAVAGNVATKTWIENALSSNFQGFVESFDDFEDVTQRAKVSKPRVLIIDSKLLPIKNRGVNAPLGLPAVVVSDTLSSLPISVYKNLEATLGNYSFISSAESLPKVLETAISLTHQQQAEQDLEQSTAANNVQHRQCRDTLIFVGSSTGGVDALETVLKDLPQTMPPIFIVQHIPEEYSSTLVKRLNTVSKLTVVEAADGEVVKESMVYFAPGGHHIKVAQLGDETSIVRVTRDAPLNNFRPSVDYLFQSALKIQNKKIVAVLMTGMGSDGAGALKSLKDKGALTLIQDEASSAVFGMARVAKEIDAVCRTIPLIGIAPALVEATGTLSLGHSRVNEEEY</sequence>
<feature type="domain" description="CheB-type methylesterase" evidence="6">
    <location>
        <begin position="312"/>
        <end position="499"/>
    </location>
</feature>
<dbReference type="Gene3D" id="3.30.1330.200">
    <property type="match status" value="1"/>
</dbReference>
<evidence type="ECO:0000256" key="5">
    <source>
        <dbReference type="PROSITE-ProRule" id="PRU00050"/>
    </source>
</evidence>
<dbReference type="InterPro" id="IPR011324">
    <property type="entry name" value="Cytotoxic_necrot_fac-like_cat"/>
</dbReference>
<protein>
    <recommendedName>
        <fullName evidence="4">Probable chemoreceptor glutamine deamidase CheD</fullName>
        <ecNumber evidence="4">3.5.1.44</ecNumber>
    </recommendedName>
</protein>
<accession>A0ABT5QQE6</accession>
<feature type="active site" evidence="5">
    <location>
        <position position="344"/>
    </location>
</feature>
<keyword evidence="2 4" id="KW-0378">Hydrolase</keyword>
<comment type="catalytic activity">
    <reaction evidence="3">
        <text>[protein]-L-glutamate 5-O-methyl ester + H2O = L-glutamyl-[protein] + methanol + H(+)</text>
        <dbReference type="Rhea" id="RHEA:23236"/>
        <dbReference type="Rhea" id="RHEA-COMP:10208"/>
        <dbReference type="Rhea" id="RHEA-COMP:10311"/>
        <dbReference type="ChEBI" id="CHEBI:15377"/>
        <dbReference type="ChEBI" id="CHEBI:15378"/>
        <dbReference type="ChEBI" id="CHEBI:17790"/>
        <dbReference type="ChEBI" id="CHEBI:29973"/>
        <dbReference type="ChEBI" id="CHEBI:82795"/>
        <dbReference type="EC" id="3.1.1.61"/>
    </reaction>
</comment>
<dbReference type="SUPFAM" id="SSF64438">
    <property type="entry name" value="CNF1/YfiH-like putative cysteine hydrolases"/>
    <property type="match status" value="1"/>
</dbReference>
<comment type="similarity">
    <text evidence="4">Belongs to the CheD family.</text>
</comment>
<evidence type="ECO:0000313" key="8">
    <source>
        <dbReference type="Proteomes" id="UP001149821"/>
    </source>
</evidence>
<organism evidence="7 8">
    <name type="scientific">Enterovibrio qingdaonensis</name>
    <dbReference type="NCBI Taxonomy" id="2899818"/>
    <lineage>
        <taxon>Bacteria</taxon>
        <taxon>Pseudomonadati</taxon>
        <taxon>Pseudomonadota</taxon>
        <taxon>Gammaproteobacteria</taxon>
        <taxon>Vibrionales</taxon>
        <taxon>Vibrionaceae</taxon>
        <taxon>Enterovibrio</taxon>
    </lineage>
</organism>
<dbReference type="InterPro" id="IPR000673">
    <property type="entry name" value="Sig_transdc_resp-reg_Me-estase"/>
</dbReference>
<evidence type="ECO:0000256" key="3">
    <source>
        <dbReference type="ARBA" id="ARBA00048267"/>
    </source>
</evidence>
<keyword evidence="8" id="KW-1185">Reference proteome</keyword>
<dbReference type="InterPro" id="IPR035909">
    <property type="entry name" value="CheB_C"/>
</dbReference>
<dbReference type="Gene3D" id="3.40.50.180">
    <property type="entry name" value="Methylesterase CheB, C-terminal domain"/>
    <property type="match status" value="1"/>
</dbReference>
<comment type="caution">
    <text evidence="7">The sequence shown here is derived from an EMBL/GenBank/DDBJ whole genome shotgun (WGS) entry which is preliminary data.</text>
</comment>
<evidence type="ECO:0000259" key="6">
    <source>
        <dbReference type="PROSITE" id="PS50122"/>
    </source>
</evidence>
<dbReference type="HAMAP" id="MF_01440">
    <property type="entry name" value="CheD"/>
    <property type="match status" value="1"/>
</dbReference>
<dbReference type="PROSITE" id="PS50122">
    <property type="entry name" value="CHEB"/>
    <property type="match status" value="1"/>
</dbReference>
<dbReference type="SUPFAM" id="SSF52738">
    <property type="entry name" value="Methylesterase CheB, C-terminal domain"/>
    <property type="match status" value="1"/>
</dbReference>
<evidence type="ECO:0000313" key="7">
    <source>
        <dbReference type="EMBL" id="MDD1783208.1"/>
    </source>
</evidence>
<dbReference type="InterPro" id="IPR038592">
    <property type="entry name" value="CheD-like_sf"/>
</dbReference>
<dbReference type="PANTHER" id="PTHR42872">
    <property type="entry name" value="PROTEIN-GLUTAMATE METHYLESTERASE/PROTEIN-GLUTAMINE GLUTAMINASE"/>
    <property type="match status" value="1"/>
</dbReference>
<gene>
    <name evidence="4" type="primary">cheD</name>
    <name evidence="7" type="ORF">LRP49_18735</name>
</gene>
<dbReference type="CDD" id="cd16352">
    <property type="entry name" value="CheD"/>
    <property type="match status" value="1"/>
</dbReference>
<name>A0ABT5QQE6_9GAMM</name>
<dbReference type="RefSeq" id="WP_274143924.1">
    <property type="nucleotide sequence ID" value="NZ_JAJUBB010000016.1"/>
</dbReference>
<reference evidence="7" key="1">
    <citation type="submission" date="2021-12" db="EMBL/GenBank/DDBJ databases">
        <title>Enterovibrio ZSDZ35 sp. nov. and Enterovibrio ZSDZ42 sp. nov., isolated from coastal seawater in Qingdao.</title>
        <authorList>
            <person name="Zhang P."/>
        </authorList>
    </citation>
    <scope>NUCLEOTIDE SEQUENCE</scope>
    <source>
        <strain evidence="7">ZSDZ35</strain>
    </source>
</reference>
<keyword evidence="1 4" id="KW-0145">Chemotaxis</keyword>
<evidence type="ECO:0000256" key="4">
    <source>
        <dbReference type="HAMAP-Rule" id="MF_01440"/>
    </source>
</evidence>
<comment type="function">
    <text evidence="4">Probably deamidates glutamine residues to glutamate on methyl-accepting chemotaxis receptors (MCPs), playing an important role in chemotaxis.</text>
</comment>
<proteinExistence type="inferred from homology"/>
<dbReference type="PANTHER" id="PTHR42872:SF6">
    <property type="entry name" value="PROTEIN-GLUTAMATE METHYLESTERASE_PROTEIN-GLUTAMINE GLUTAMINASE"/>
    <property type="match status" value="1"/>
</dbReference>
<dbReference type="Pfam" id="PF03975">
    <property type="entry name" value="CheD"/>
    <property type="match status" value="1"/>
</dbReference>
<dbReference type="Proteomes" id="UP001149821">
    <property type="component" value="Unassembled WGS sequence"/>
</dbReference>
<dbReference type="InterPro" id="IPR005659">
    <property type="entry name" value="Chemorcpt_Glu_NH3ase_CheD"/>
</dbReference>
<evidence type="ECO:0000256" key="1">
    <source>
        <dbReference type="ARBA" id="ARBA00022500"/>
    </source>
</evidence>
<dbReference type="Pfam" id="PF01339">
    <property type="entry name" value="CheB_methylest"/>
    <property type="match status" value="1"/>
</dbReference>
<dbReference type="EMBL" id="JAJUBB010000016">
    <property type="protein sequence ID" value="MDD1783208.1"/>
    <property type="molecule type" value="Genomic_DNA"/>
</dbReference>
<dbReference type="CDD" id="cd16432">
    <property type="entry name" value="CheB_Rec"/>
    <property type="match status" value="1"/>
</dbReference>
<comment type="catalytic activity">
    <reaction evidence="4">
        <text>L-glutaminyl-[protein] + H2O = L-glutamyl-[protein] + NH4(+)</text>
        <dbReference type="Rhea" id="RHEA:16441"/>
        <dbReference type="Rhea" id="RHEA-COMP:10207"/>
        <dbReference type="Rhea" id="RHEA-COMP:10208"/>
        <dbReference type="ChEBI" id="CHEBI:15377"/>
        <dbReference type="ChEBI" id="CHEBI:28938"/>
        <dbReference type="ChEBI" id="CHEBI:29973"/>
        <dbReference type="ChEBI" id="CHEBI:30011"/>
        <dbReference type="EC" id="3.5.1.44"/>
    </reaction>
</comment>
<dbReference type="EC" id="3.5.1.44" evidence="4"/>